<evidence type="ECO:0000313" key="8">
    <source>
        <dbReference type="Proteomes" id="UP000215596"/>
    </source>
</evidence>
<dbReference type="Pfam" id="PF00251">
    <property type="entry name" value="Glyco_hydro_32N"/>
    <property type="match status" value="1"/>
</dbReference>
<keyword evidence="9" id="KW-1185">Reference proteome</keyword>
<dbReference type="PROSITE" id="PS50231">
    <property type="entry name" value="RICIN_B_LECTIN"/>
    <property type="match status" value="1"/>
</dbReference>
<accession>A0A268ERH2</accession>
<dbReference type="InterPro" id="IPR013320">
    <property type="entry name" value="ConA-like_dom_sf"/>
</dbReference>
<protein>
    <submittedName>
        <fullName evidence="7">Beta-fructosidase</fullName>
    </submittedName>
    <submittedName>
        <fullName evidence="6">DUF1080 domain-containing protein</fullName>
    </submittedName>
</protein>
<feature type="domain" description="Ricin B lectin" evidence="5">
    <location>
        <begin position="1088"/>
        <end position="1213"/>
    </location>
</feature>
<evidence type="ECO:0000313" key="7">
    <source>
        <dbReference type="EMBL" id="PAD75707.1"/>
    </source>
</evidence>
<sequence length="1222" mass="136062">MGSPVHTNLSGWQLRGQGRMEETEQGLRVTAEPGQQVRVLSDTESSDFIYEADVQIKDRHTDAALIFRSVEETELSYILQLSSRDSLLQLMTSRSGSDQVLSEKRVEFKEGEIYHLKVKAEGADLKVYWGTAYEPVLEVHDASFATGRLGLRTGNGSALFQNIRVSDLLGNVEVELVAEGSWQPDLKGLKGSASGDGKPALKLYENHSSNVIYEGNVILEEMSKAGLIFRMNERAEAGYEVLLTKEDGRVRVELRKSDGSILAVSEPSYPSLPTSKHHLEVRAEGQRIQVLLDGYAPAAIDVEDGTFTSGYHGLKVYAGTAYFQDVYTVDMEDYYTEKYRPQYHYSPIRGSASDPNGLVYFEGEYHLFHQDGGQWAHAVSRDLVHWKQLPIALPWNDLGHVWSGSAVADTTNASGLFGDVGGKGLIAYYTSYNLDLPGGNQKIGLAYSLDRGRTWEYSTERPVLIENPGRSDEEPGGWDFRDPKVVRDEANKRWVMVVSGGDHIRFFTSENLLDWTLTDQFGYGNYIRGGVWECPDLFQLPVEGTEEHKWVLMISTGAHPKTDGSDAEYFIGELTADGKFINDHPPGHVLKTDWGKEFYASMSFSDMPDGRRIMLAWMTNWDYPFSFPTAGWSGQLSIPREVSLRLTDEGIRMYQAPIAELASLRIPVLEAANRGITESSENILKGLGSGAYEIEAEIELPANGGASEFGFGLREGGGRRTVVGYSADAQQMFMDRSASGVTDFSDRFTTVHETRLYPENNRVRLRIFVDEGSVEAFGNDGRVVFSNVIFPEPSQRGMSFYVREGRVKIVSLKVYELASVWRACDRASSAYMIMDHKELELSKGQTTELGAVYVHGPGRGEKPMVWTSSRPDIVKIMSVNGGRAIVRAEEAGEALITAATPSGKASSSMPISVADGVFETNLSGWRPDRSSARWMVTPLGLRGSHTADTVYMADEKAGDFIYETDMRLGRQGGAGSILFRASPDGRSGYYFNLDPNMNAFRLFYKVDGRFEERQVLARMPRFLNAETEYRIKIEARGPHLRIDVNGEKVVDLMDGTFAEGSFGLHVFGGQALFQNAYVRDISDANLMETQFVNAGIDKALHAESSRNGDLVTIQDPDGSIRQRWVLVPDGKGMYSIRTKEGKALDLDTGQDRLQLYDYLGYDNQRWRLEDRGDGTVTIVSAHNDRVLEISEDGIKLQLGEPSPDQPRQSWRLTPGVDLQLME</sequence>
<dbReference type="AlphaFoldDB" id="A0A268ERH2"/>
<evidence type="ECO:0000313" key="9">
    <source>
        <dbReference type="Proteomes" id="UP000435177"/>
    </source>
</evidence>
<proteinExistence type="inferred from homology"/>
<dbReference type="Pfam" id="PF14200">
    <property type="entry name" value="RicinB_lectin_2"/>
    <property type="match status" value="1"/>
</dbReference>
<dbReference type="GO" id="GO:0004575">
    <property type="term" value="F:sucrose alpha-glucosidase activity"/>
    <property type="evidence" value="ECO:0007669"/>
    <property type="project" value="TreeGrafter"/>
</dbReference>
<dbReference type="Gene3D" id="2.115.10.20">
    <property type="entry name" value="Glycosyl hydrolase domain, family 43"/>
    <property type="match status" value="1"/>
</dbReference>
<dbReference type="InterPro" id="IPR013189">
    <property type="entry name" value="Glyco_hydro_32_C"/>
</dbReference>
<evidence type="ECO:0000313" key="6">
    <source>
        <dbReference type="EMBL" id="MUG66201.1"/>
    </source>
</evidence>
<dbReference type="RefSeq" id="WP_095265773.1">
    <property type="nucleotide sequence ID" value="NZ_NPBY01000044.1"/>
</dbReference>
<feature type="region of interest" description="Disordered" evidence="4">
    <location>
        <begin position="1"/>
        <end position="26"/>
    </location>
</feature>
<dbReference type="InterPro" id="IPR000772">
    <property type="entry name" value="Ricin_B_lectin"/>
</dbReference>
<dbReference type="CDD" id="cd18622">
    <property type="entry name" value="GH32_Inu-like"/>
    <property type="match status" value="1"/>
</dbReference>
<dbReference type="SUPFAM" id="SSF49899">
    <property type="entry name" value="Concanavalin A-like lectins/glucanases"/>
    <property type="match status" value="1"/>
</dbReference>
<keyword evidence="2" id="KW-0378">Hydrolase</keyword>
<dbReference type="Proteomes" id="UP000215596">
    <property type="component" value="Unassembled WGS sequence"/>
</dbReference>
<evidence type="ECO:0000256" key="3">
    <source>
        <dbReference type="ARBA" id="ARBA00023295"/>
    </source>
</evidence>
<evidence type="ECO:0000256" key="4">
    <source>
        <dbReference type="SAM" id="MobiDB-lite"/>
    </source>
</evidence>
<dbReference type="Gene3D" id="2.60.40.1080">
    <property type="match status" value="1"/>
</dbReference>
<comment type="caution">
    <text evidence="7">The sequence shown here is derived from an EMBL/GenBank/DDBJ whole genome shotgun (WGS) entry which is preliminary data.</text>
</comment>
<organism evidence="7 8">
    <name type="scientific">Paenibacillus campinasensis</name>
    <dbReference type="NCBI Taxonomy" id="66347"/>
    <lineage>
        <taxon>Bacteria</taxon>
        <taxon>Bacillati</taxon>
        <taxon>Bacillota</taxon>
        <taxon>Bacilli</taxon>
        <taxon>Bacillales</taxon>
        <taxon>Paenibacillaceae</taxon>
        <taxon>Paenibacillus</taxon>
    </lineage>
</organism>
<evidence type="ECO:0000259" key="5">
    <source>
        <dbReference type="SMART" id="SM00458"/>
    </source>
</evidence>
<dbReference type="InterPro" id="IPR010496">
    <property type="entry name" value="AL/BT2_dom"/>
</dbReference>
<dbReference type="SUPFAM" id="SSF75005">
    <property type="entry name" value="Arabinanase/levansucrase/invertase"/>
    <property type="match status" value="1"/>
</dbReference>
<dbReference type="EMBL" id="NPBY01000044">
    <property type="protein sequence ID" value="PAD75707.1"/>
    <property type="molecule type" value="Genomic_DNA"/>
</dbReference>
<dbReference type="PANTHER" id="PTHR42800:SF1">
    <property type="entry name" value="EXOINULINASE INUD (AFU_ORTHOLOGUE AFUA_5G00480)"/>
    <property type="match status" value="1"/>
</dbReference>
<dbReference type="Proteomes" id="UP000435177">
    <property type="component" value="Unassembled WGS sequence"/>
</dbReference>
<dbReference type="CDD" id="cd00161">
    <property type="entry name" value="beta-trefoil_Ricin-like"/>
    <property type="match status" value="1"/>
</dbReference>
<feature type="compositionally biased region" description="Polar residues" evidence="4">
    <location>
        <begin position="1"/>
        <end position="11"/>
    </location>
</feature>
<dbReference type="OrthoDB" id="9759709at2"/>
<dbReference type="GO" id="GO:0005737">
    <property type="term" value="C:cytoplasm"/>
    <property type="evidence" value="ECO:0007669"/>
    <property type="project" value="TreeGrafter"/>
</dbReference>
<dbReference type="GO" id="GO:0005987">
    <property type="term" value="P:sucrose catabolic process"/>
    <property type="evidence" value="ECO:0007669"/>
    <property type="project" value="TreeGrafter"/>
</dbReference>
<dbReference type="Pfam" id="PF06439">
    <property type="entry name" value="3keto-disac_hyd"/>
    <property type="match status" value="1"/>
</dbReference>
<evidence type="ECO:0000256" key="2">
    <source>
        <dbReference type="ARBA" id="ARBA00022801"/>
    </source>
</evidence>
<dbReference type="PANTHER" id="PTHR42800">
    <property type="entry name" value="EXOINULINASE INUD (AFU_ORTHOLOGUE AFUA_5G00480)"/>
    <property type="match status" value="1"/>
</dbReference>
<reference evidence="6 9" key="2">
    <citation type="submission" date="2019-11" db="EMBL/GenBank/DDBJ databases">
        <title>Draft genome sequences of five Paenibacillus species of dairy origin.</title>
        <authorList>
            <person name="Olajide A.M."/>
            <person name="Chen S."/>
            <person name="Lapointe G."/>
        </authorList>
    </citation>
    <scope>NUCLEOTIDE SEQUENCE [LARGE SCALE GENOMIC DNA]</scope>
    <source>
        <strain evidence="6 9">3CS1</strain>
    </source>
</reference>
<dbReference type="SUPFAM" id="SSF50370">
    <property type="entry name" value="Ricin B-like lectins"/>
    <property type="match status" value="1"/>
</dbReference>
<name>A0A268ERH2_9BACL</name>
<dbReference type="InterPro" id="IPR035992">
    <property type="entry name" value="Ricin_B-like_lectins"/>
</dbReference>
<keyword evidence="3" id="KW-0326">Glycosidase</keyword>
<dbReference type="EMBL" id="WOAA01000006">
    <property type="protein sequence ID" value="MUG66201.1"/>
    <property type="molecule type" value="Genomic_DNA"/>
</dbReference>
<reference evidence="7 8" key="1">
    <citation type="submission" date="2017-07" db="EMBL/GenBank/DDBJ databases">
        <title>Isolation and whole genome analysis of endospore-forming bacteria from heroin.</title>
        <authorList>
            <person name="Kalinowski J."/>
            <person name="Ahrens B."/>
            <person name="Al-Dilaimi A."/>
            <person name="Winkler A."/>
            <person name="Wibberg D."/>
            <person name="Schleenbecker U."/>
            <person name="Ruckert C."/>
            <person name="Wolfel R."/>
            <person name="Grass G."/>
        </authorList>
    </citation>
    <scope>NUCLEOTIDE SEQUENCE [LARGE SCALE GENOMIC DNA]</scope>
    <source>
        <strain evidence="7 8">7537-G1</strain>
    </source>
</reference>
<comment type="similarity">
    <text evidence="1">Belongs to the glycosyl hydrolase 32 family.</text>
</comment>
<dbReference type="Gene3D" id="2.60.120.560">
    <property type="entry name" value="Exo-inulinase, domain 1"/>
    <property type="match status" value="4"/>
</dbReference>
<dbReference type="InterPro" id="IPR001362">
    <property type="entry name" value="Glyco_hydro_32"/>
</dbReference>
<dbReference type="SMART" id="SM00640">
    <property type="entry name" value="Glyco_32"/>
    <property type="match status" value="1"/>
</dbReference>
<gene>
    <name evidence="7" type="ORF">CHH67_13760</name>
    <name evidence="6" type="ORF">GNP94_09270</name>
</gene>
<dbReference type="InterPro" id="IPR023296">
    <property type="entry name" value="Glyco_hydro_beta-prop_sf"/>
</dbReference>
<dbReference type="SMART" id="SM00458">
    <property type="entry name" value="RICIN"/>
    <property type="match status" value="1"/>
</dbReference>
<dbReference type="Pfam" id="PF08244">
    <property type="entry name" value="Glyco_hydro_32C"/>
    <property type="match status" value="1"/>
</dbReference>
<evidence type="ECO:0000256" key="1">
    <source>
        <dbReference type="ARBA" id="ARBA00009902"/>
    </source>
</evidence>
<dbReference type="Gene3D" id="2.80.10.50">
    <property type="match status" value="2"/>
</dbReference>
<dbReference type="InterPro" id="IPR013148">
    <property type="entry name" value="Glyco_hydro_32_N"/>
</dbReference>